<dbReference type="AlphaFoldDB" id="A0A9D3YF94"/>
<keyword evidence="3" id="KW-1185">Reference proteome</keyword>
<accession>A0A9D3YF94</accession>
<dbReference type="EMBL" id="JAIWYP010000015">
    <property type="protein sequence ID" value="KAH3698946.1"/>
    <property type="molecule type" value="Genomic_DNA"/>
</dbReference>
<proteinExistence type="predicted"/>
<gene>
    <name evidence="2" type="ORF">DPMN_073892</name>
</gene>
<dbReference type="Proteomes" id="UP000828390">
    <property type="component" value="Unassembled WGS sequence"/>
</dbReference>
<feature type="region of interest" description="Disordered" evidence="1">
    <location>
        <begin position="1"/>
        <end position="32"/>
    </location>
</feature>
<organism evidence="2 3">
    <name type="scientific">Dreissena polymorpha</name>
    <name type="common">Zebra mussel</name>
    <name type="synonym">Mytilus polymorpha</name>
    <dbReference type="NCBI Taxonomy" id="45954"/>
    <lineage>
        <taxon>Eukaryota</taxon>
        <taxon>Metazoa</taxon>
        <taxon>Spiralia</taxon>
        <taxon>Lophotrochozoa</taxon>
        <taxon>Mollusca</taxon>
        <taxon>Bivalvia</taxon>
        <taxon>Autobranchia</taxon>
        <taxon>Heteroconchia</taxon>
        <taxon>Euheterodonta</taxon>
        <taxon>Imparidentia</taxon>
        <taxon>Neoheterodontei</taxon>
        <taxon>Myida</taxon>
        <taxon>Dreissenoidea</taxon>
        <taxon>Dreissenidae</taxon>
        <taxon>Dreissena</taxon>
    </lineage>
</organism>
<evidence type="ECO:0000313" key="2">
    <source>
        <dbReference type="EMBL" id="KAH3698946.1"/>
    </source>
</evidence>
<name>A0A9D3YF94_DREPO</name>
<evidence type="ECO:0000256" key="1">
    <source>
        <dbReference type="SAM" id="MobiDB-lite"/>
    </source>
</evidence>
<feature type="compositionally biased region" description="Basic residues" evidence="1">
    <location>
        <begin position="23"/>
        <end position="32"/>
    </location>
</feature>
<comment type="caution">
    <text evidence="2">The sequence shown here is derived from an EMBL/GenBank/DDBJ whole genome shotgun (WGS) entry which is preliminary data.</text>
</comment>
<reference evidence="2" key="2">
    <citation type="submission" date="2020-11" db="EMBL/GenBank/DDBJ databases">
        <authorList>
            <person name="McCartney M.A."/>
            <person name="Auch B."/>
            <person name="Kono T."/>
            <person name="Mallez S."/>
            <person name="Becker A."/>
            <person name="Gohl D.M."/>
            <person name="Silverstein K.A.T."/>
            <person name="Koren S."/>
            <person name="Bechman K.B."/>
            <person name="Herman A."/>
            <person name="Abrahante J.E."/>
            <person name="Garbe J."/>
        </authorList>
    </citation>
    <scope>NUCLEOTIDE SEQUENCE</scope>
    <source>
        <strain evidence="2">Duluth1</strain>
        <tissue evidence="2">Whole animal</tissue>
    </source>
</reference>
<reference evidence="2" key="1">
    <citation type="journal article" date="2019" name="bioRxiv">
        <title>The Genome of the Zebra Mussel, Dreissena polymorpha: A Resource for Invasive Species Research.</title>
        <authorList>
            <person name="McCartney M.A."/>
            <person name="Auch B."/>
            <person name="Kono T."/>
            <person name="Mallez S."/>
            <person name="Zhang Y."/>
            <person name="Obille A."/>
            <person name="Becker A."/>
            <person name="Abrahante J.E."/>
            <person name="Garbe J."/>
            <person name="Badalamenti J.P."/>
            <person name="Herman A."/>
            <person name="Mangelson H."/>
            <person name="Liachko I."/>
            <person name="Sullivan S."/>
            <person name="Sone E.D."/>
            <person name="Koren S."/>
            <person name="Silverstein K.A.T."/>
            <person name="Beckman K.B."/>
            <person name="Gohl D.M."/>
        </authorList>
    </citation>
    <scope>NUCLEOTIDE SEQUENCE</scope>
    <source>
        <strain evidence="2">Duluth1</strain>
        <tissue evidence="2">Whole animal</tissue>
    </source>
</reference>
<evidence type="ECO:0000313" key="3">
    <source>
        <dbReference type="Proteomes" id="UP000828390"/>
    </source>
</evidence>
<protein>
    <submittedName>
        <fullName evidence="2">Uncharacterized protein</fullName>
    </submittedName>
</protein>
<sequence>MLDSDDANNPPNDYSAPAASQVKQKRRHFRPAHRHNQMSPIILVLPASKIRFRHLLPSRSPKWSKTFQLLLYRSHHLMQSKSLHTLNSMLLCPLLFSYLKQLFLYETWLLRALPAAWPSCLHLSNWPHAAPTTTGTLGPGLPCTERNAIIDAFANKFHMSLVEVEEKMYGVH</sequence>